<organism evidence="3 4">
    <name type="scientific">Sphingomonas aerophila</name>
    <dbReference type="NCBI Taxonomy" id="1344948"/>
    <lineage>
        <taxon>Bacteria</taxon>
        <taxon>Pseudomonadati</taxon>
        <taxon>Pseudomonadota</taxon>
        <taxon>Alphaproteobacteria</taxon>
        <taxon>Sphingomonadales</taxon>
        <taxon>Sphingomonadaceae</taxon>
        <taxon>Sphingomonas</taxon>
    </lineage>
</organism>
<feature type="compositionally biased region" description="Low complexity" evidence="1">
    <location>
        <begin position="1"/>
        <end position="18"/>
    </location>
</feature>
<feature type="transmembrane region" description="Helical" evidence="2">
    <location>
        <begin position="53"/>
        <end position="70"/>
    </location>
</feature>
<feature type="region of interest" description="Disordered" evidence="1">
    <location>
        <begin position="1"/>
        <end position="22"/>
    </location>
</feature>
<dbReference type="Proteomes" id="UP000546200">
    <property type="component" value="Unassembled WGS sequence"/>
</dbReference>
<reference evidence="3 4" key="1">
    <citation type="submission" date="2020-08" db="EMBL/GenBank/DDBJ databases">
        <title>Genomic Encyclopedia of Type Strains, Phase IV (KMG-IV): sequencing the most valuable type-strain genomes for metagenomic binning, comparative biology and taxonomic classification.</title>
        <authorList>
            <person name="Goeker M."/>
        </authorList>
    </citation>
    <scope>NUCLEOTIDE SEQUENCE [LARGE SCALE GENOMIC DNA]</scope>
    <source>
        <strain evidence="3 4">DSM 100044</strain>
    </source>
</reference>
<sequence length="74" mass="7630">MTTTTATDTTVTPTDTAARPGLSTQISDFARKNMGQAGPLADKAKGFAKQRPAATATLVGVVGLAILNTLRGRR</sequence>
<dbReference type="EMBL" id="JACIJK010000001">
    <property type="protein sequence ID" value="MBB5713546.1"/>
    <property type="molecule type" value="Genomic_DNA"/>
</dbReference>
<comment type="caution">
    <text evidence="3">The sequence shown here is derived from an EMBL/GenBank/DDBJ whole genome shotgun (WGS) entry which is preliminary data.</text>
</comment>
<proteinExistence type="predicted"/>
<dbReference type="RefSeq" id="WP_184053958.1">
    <property type="nucleotide sequence ID" value="NZ_JACIJK010000001.1"/>
</dbReference>
<keyword evidence="2" id="KW-1133">Transmembrane helix</keyword>
<gene>
    <name evidence="3" type="ORF">FHS94_000365</name>
</gene>
<accession>A0A7W9BB34</accession>
<dbReference type="AlphaFoldDB" id="A0A7W9BB34"/>
<evidence type="ECO:0000313" key="4">
    <source>
        <dbReference type="Proteomes" id="UP000546200"/>
    </source>
</evidence>
<protein>
    <submittedName>
        <fullName evidence="3">Uncharacterized protein</fullName>
    </submittedName>
</protein>
<evidence type="ECO:0000256" key="1">
    <source>
        <dbReference type="SAM" id="MobiDB-lite"/>
    </source>
</evidence>
<keyword evidence="2" id="KW-0812">Transmembrane</keyword>
<evidence type="ECO:0000313" key="3">
    <source>
        <dbReference type="EMBL" id="MBB5713546.1"/>
    </source>
</evidence>
<keyword evidence="2" id="KW-0472">Membrane</keyword>
<evidence type="ECO:0000256" key="2">
    <source>
        <dbReference type="SAM" id="Phobius"/>
    </source>
</evidence>
<keyword evidence="4" id="KW-1185">Reference proteome</keyword>
<name>A0A7W9BB34_9SPHN</name>